<sequence>MCSSREESIEYSAGGRPETALVPAIGMSRSSSFQYWAPSVCSIMRGALSAKRAGIRPSKVSGGSTRWSSTEITV</sequence>
<proteinExistence type="predicted"/>
<dbReference type="AlphaFoldDB" id="A0A6J7DEF5"/>
<organism evidence="1">
    <name type="scientific">freshwater metagenome</name>
    <dbReference type="NCBI Taxonomy" id="449393"/>
    <lineage>
        <taxon>unclassified sequences</taxon>
        <taxon>metagenomes</taxon>
        <taxon>ecological metagenomes</taxon>
    </lineage>
</organism>
<accession>A0A6J7DEF5</accession>
<reference evidence="1" key="1">
    <citation type="submission" date="2020-05" db="EMBL/GenBank/DDBJ databases">
        <authorList>
            <person name="Chiriac C."/>
            <person name="Salcher M."/>
            <person name="Ghai R."/>
            <person name="Kavagutti S V."/>
        </authorList>
    </citation>
    <scope>NUCLEOTIDE SEQUENCE</scope>
</reference>
<gene>
    <name evidence="1" type="ORF">UFOPK3417_00550</name>
</gene>
<dbReference type="EMBL" id="CAFBLR010000035">
    <property type="protein sequence ID" value="CAB4867245.1"/>
    <property type="molecule type" value="Genomic_DNA"/>
</dbReference>
<name>A0A6J7DEF5_9ZZZZ</name>
<protein>
    <submittedName>
        <fullName evidence="1">Unannotated protein</fullName>
    </submittedName>
</protein>
<evidence type="ECO:0000313" key="1">
    <source>
        <dbReference type="EMBL" id="CAB4867245.1"/>
    </source>
</evidence>